<name>A0A3R9YBT1_9ENTE</name>
<proteinExistence type="predicted"/>
<reference evidence="1 2" key="1">
    <citation type="submission" date="2018-03" db="EMBL/GenBank/DDBJ databases">
        <authorList>
            <person name="Gulvik C.A."/>
        </authorList>
    </citation>
    <scope>NUCLEOTIDE SEQUENCE [LARGE SCALE GENOMIC DNA]</scope>
    <source>
        <strain evidence="1 2">JCM 31581</strain>
    </source>
</reference>
<evidence type="ECO:0000313" key="2">
    <source>
        <dbReference type="Proteomes" id="UP000277864"/>
    </source>
</evidence>
<dbReference type="SUPFAM" id="SSF158622">
    <property type="entry name" value="YheA/YmcA-like"/>
    <property type="match status" value="1"/>
</dbReference>
<dbReference type="PANTHER" id="PTHR38448">
    <property type="entry name" value="REGULATORY PROTEIN YLBF-RELATED"/>
    <property type="match status" value="1"/>
</dbReference>
<evidence type="ECO:0008006" key="3">
    <source>
        <dbReference type="Google" id="ProtNLM"/>
    </source>
</evidence>
<sequence length="142" mass="16592">MIYSEELLEIETDSLQLCQLIRESKVYQSYVACYHQLQTDQLAQEKIAVFRRSKEKFEQVEAYGKYAPDYKEKRRAVRQAKRCVDLDETVAQFRLKERELQDLLDHITYEIAQAVSTDIKVDAGNPFFEFGDKGCGGQCHVR</sequence>
<keyword evidence="2" id="KW-1185">Reference proteome</keyword>
<dbReference type="Proteomes" id="UP000277864">
    <property type="component" value="Unassembled WGS sequence"/>
</dbReference>
<evidence type="ECO:0000313" key="1">
    <source>
        <dbReference type="EMBL" id="RST88700.1"/>
    </source>
</evidence>
<dbReference type="InterPro" id="IPR052767">
    <property type="entry name" value="Bact_com_dev_regulator"/>
</dbReference>
<accession>A0A3R9YBT1</accession>
<dbReference type="EMBL" id="PXZH01000006">
    <property type="protein sequence ID" value="RST88700.1"/>
    <property type="molecule type" value="Genomic_DNA"/>
</dbReference>
<comment type="caution">
    <text evidence="1">The sequence shown here is derived from an EMBL/GenBank/DDBJ whole genome shotgun (WGS) entry which is preliminary data.</text>
</comment>
<gene>
    <name evidence="1" type="ORF">C7P63_08835</name>
</gene>
<dbReference type="PANTHER" id="PTHR38448:SF2">
    <property type="entry name" value="REGULATORY PROTEIN YLBF"/>
    <property type="match status" value="1"/>
</dbReference>
<dbReference type="OrthoDB" id="2157513at2"/>
<dbReference type="InterPro" id="IPR023378">
    <property type="entry name" value="YheA/YmcA-like_dom_sf"/>
</dbReference>
<dbReference type="Pfam" id="PF06133">
    <property type="entry name" value="Com_YlbF"/>
    <property type="match status" value="1"/>
</dbReference>
<dbReference type="AlphaFoldDB" id="A0A3R9YBT1"/>
<organism evidence="1 2">
    <name type="scientific">Vagococcus humatus</name>
    <dbReference type="NCBI Taxonomy" id="1889241"/>
    <lineage>
        <taxon>Bacteria</taxon>
        <taxon>Bacillati</taxon>
        <taxon>Bacillota</taxon>
        <taxon>Bacilli</taxon>
        <taxon>Lactobacillales</taxon>
        <taxon>Enterococcaceae</taxon>
        <taxon>Vagococcus</taxon>
    </lineage>
</organism>
<protein>
    <recommendedName>
        <fullName evidence="3">YlbF family regulator</fullName>
    </recommendedName>
</protein>
<dbReference type="InterPro" id="IPR010368">
    <property type="entry name" value="Com_YlbF"/>
</dbReference>
<dbReference type="Gene3D" id="1.20.1500.10">
    <property type="entry name" value="YheA/YmcA-like"/>
    <property type="match status" value="1"/>
</dbReference>